<keyword evidence="7" id="KW-0067">ATP-binding</keyword>
<organism evidence="11 12">
    <name type="scientific">Marinagarivorans cellulosilyticus</name>
    <dbReference type="NCBI Taxonomy" id="2721545"/>
    <lineage>
        <taxon>Bacteria</taxon>
        <taxon>Pseudomonadati</taxon>
        <taxon>Pseudomonadota</taxon>
        <taxon>Gammaproteobacteria</taxon>
        <taxon>Cellvibrionales</taxon>
        <taxon>Cellvibrionaceae</taxon>
        <taxon>Marinagarivorans</taxon>
    </lineage>
</organism>
<keyword evidence="9" id="KW-0812">Transmembrane</keyword>
<feature type="domain" description="Histidine kinase" evidence="10">
    <location>
        <begin position="478"/>
        <end position="680"/>
    </location>
</feature>
<dbReference type="AlphaFoldDB" id="A0AAN1WI10"/>
<dbReference type="Gene3D" id="3.30.565.10">
    <property type="entry name" value="Histidine kinase-like ATPase, C-terminal domain"/>
    <property type="match status" value="1"/>
</dbReference>
<dbReference type="SUPFAM" id="SSF55874">
    <property type="entry name" value="ATPase domain of HSP90 chaperone/DNA topoisomerase II/histidine kinase"/>
    <property type="match status" value="1"/>
</dbReference>
<dbReference type="InterPro" id="IPR036890">
    <property type="entry name" value="HATPase_C_sf"/>
</dbReference>
<evidence type="ECO:0000256" key="9">
    <source>
        <dbReference type="SAM" id="Phobius"/>
    </source>
</evidence>
<dbReference type="PROSITE" id="PS50109">
    <property type="entry name" value="HIS_KIN"/>
    <property type="match status" value="1"/>
</dbReference>
<keyword evidence="5" id="KW-0547">Nucleotide-binding</keyword>
<evidence type="ECO:0000256" key="2">
    <source>
        <dbReference type="ARBA" id="ARBA00012438"/>
    </source>
</evidence>
<protein>
    <recommendedName>
        <fullName evidence="2">histidine kinase</fullName>
        <ecNumber evidence="2">2.7.13.3</ecNumber>
    </recommendedName>
</protein>
<evidence type="ECO:0000259" key="10">
    <source>
        <dbReference type="PROSITE" id="PS50109"/>
    </source>
</evidence>
<dbReference type="InterPro" id="IPR003594">
    <property type="entry name" value="HATPase_dom"/>
</dbReference>
<sequence>MTYDSATFIAYLGATVFSLSLIFAFYTQLRTPALRPVFAVAAAMQSIWLICACYTLAYTTDHGLHTTQLADSAQQLFWLWTLIQSMQKHCNKTLPKIFTRYFLPLSAVFILGQYWLGHQSDHNHLIFNLPTLATSMLGLLFINRLYCSSSNIRLLKLICVALAALFAYNAYHVITLMTGLAAQNTLSGTRATITLITSLALLIGTLTLRKESEEPHARLSLSRPAILYICLFSLSAAIITVFAFASLYIRRFGGGIAEAMYLFIVAAAIIAVVVLLTSTTFRNILNVLINKHLFSHKYDYRTEWLKLIDGLSKPANSQEAFGIALNTVMSIFKSPGGALYLPKGDAFALAFSQECDVQHNQVEPLNSPFARVFRDSEWVFFPRLPPTNTQLDKFNETLPDWIRLIDNVWLVMPLIYETKLTGFIILNEPKIHTSLNWEDLDLLKITGRQIASYIEGHRKSEALSEAKQFETFNKLSAFVMHDLKNLIAQQSLLIENAAKHKDNPAFIEDAFTTISGSVDRLNVLLQKLQRSEPEASRSIDLKPVIIEAVSRCSRTLPIPSLRLDADNLKLLAAPDTLCMILIHLIQNAQEATKASGFVDIHVERTESHACIKIDDNGKGMDEYFIRHSLFKPFETTKTGKGMGIGVYQAKDYVEHLGGSVVVSSQVNVGTTFTITLPLLEQK</sequence>
<dbReference type="NCBIfam" id="TIGR02916">
    <property type="entry name" value="PEP_his_kin"/>
    <property type="match status" value="1"/>
</dbReference>
<feature type="transmembrane region" description="Helical" evidence="9">
    <location>
        <begin position="122"/>
        <end position="142"/>
    </location>
</feature>
<comment type="catalytic activity">
    <reaction evidence="1">
        <text>ATP + protein L-histidine = ADP + protein N-phospho-L-histidine.</text>
        <dbReference type="EC" id="2.7.13.3"/>
    </reaction>
</comment>
<evidence type="ECO:0000256" key="8">
    <source>
        <dbReference type="ARBA" id="ARBA00023012"/>
    </source>
</evidence>
<feature type="transmembrane region" description="Helical" evidence="9">
    <location>
        <begin position="154"/>
        <end position="171"/>
    </location>
</feature>
<evidence type="ECO:0000256" key="3">
    <source>
        <dbReference type="ARBA" id="ARBA00022553"/>
    </source>
</evidence>
<dbReference type="EC" id="2.7.13.3" evidence="2"/>
<gene>
    <name evidence="11" type="ORF">MARGE09_P2135</name>
</gene>
<dbReference type="PANTHER" id="PTHR43065">
    <property type="entry name" value="SENSOR HISTIDINE KINASE"/>
    <property type="match status" value="1"/>
</dbReference>
<dbReference type="SUPFAM" id="SSF55781">
    <property type="entry name" value="GAF domain-like"/>
    <property type="match status" value="1"/>
</dbReference>
<dbReference type="PANTHER" id="PTHR43065:SF10">
    <property type="entry name" value="PEROXIDE STRESS-ACTIVATED HISTIDINE KINASE MAK3"/>
    <property type="match status" value="1"/>
</dbReference>
<dbReference type="InterPro" id="IPR014265">
    <property type="entry name" value="XrtA/PrsK"/>
</dbReference>
<dbReference type="KEGG" id="marq:MARGE09_P2135"/>
<evidence type="ECO:0000256" key="1">
    <source>
        <dbReference type="ARBA" id="ARBA00000085"/>
    </source>
</evidence>
<dbReference type="EMBL" id="AP023086">
    <property type="protein sequence ID" value="BCD97934.1"/>
    <property type="molecule type" value="Genomic_DNA"/>
</dbReference>
<accession>A0AAN1WI10</accession>
<dbReference type="PRINTS" id="PR00344">
    <property type="entry name" value="BCTRLSENSOR"/>
</dbReference>
<dbReference type="Pfam" id="PF13185">
    <property type="entry name" value="GAF_2"/>
    <property type="match status" value="1"/>
</dbReference>
<keyword evidence="9" id="KW-1133">Transmembrane helix</keyword>
<feature type="transmembrane region" description="Helical" evidence="9">
    <location>
        <begin position="38"/>
        <end position="57"/>
    </location>
</feature>
<evidence type="ECO:0000256" key="6">
    <source>
        <dbReference type="ARBA" id="ARBA00022777"/>
    </source>
</evidence>
<dbReference type="InterPro" id="IPR029016">
    <property type="entry name" value="GAF-like_dom_sf"/>
</dbReference>
<dbReference type="Proteomes" id="UP001320119">
    <property type="component" value="Chromosome"/>
</dbReference>
<keyword evidence="6" id="KW-0418">Kinase</keyword>
<dbReference type="InterPro" id="IPR004358">
    <property type="entry name" value="Sig_transdc_His_kin-like_C"/>
</dbReference>
<dbReference type="GO" id="GO:0004673">
    <property type="term" value="F:protein histidine kinase activity"/>
    <property type="evidence" value="ECO:0007669"/>
    <property type="project" value="UniProtKB-EC"/>
</dbReference>
<feature type="transmembrane region" description="Helical" evidence="9">
    <location>
        <begin position="98"/>
        <end position="116"/>
    </location>
</feature>
<dbReference type="RefSeq" id="WP_236981943.1">
    <property type="nucleotide sequence ID" value="NZ_AP023086.1"/>
</dbReference>
<evidence type="ECO:0000256" key="4">
    <source>
        <dbReference type="ARBA" id="ARBA00022679"/>
    </source>
</evidence>
<keyword evidence="9" id="KW-0472">Membrane</keyword>
<keyword evidence="3" id="KW-0597">Phosphoprotein</keyword>
<dbReference type="Pfam" id="PF02518">
    <property type="entry name" value="HATPase_c"/>
    <property type="match status" value="1"/>
</dbReference>
<dbReference type="GO" id="GO:0000160">
    <property type="term" value="P:phosphorelay signal transduction system"/>
    <property type="evidence" value="ECO:0007669"/>
    <property type="project" value="UniProtKB-KW"/>
</dbReference>
<dbReference type="SMART" id="SM00387">
    <property type="entry name" value="HATPase_c"/>
    <property type="match status" value="1"/>
</dbReference>
<reference evidence="11 12" key="1">
    <citation type="journal article" date="2022" name="IScience">
        <title>An ultrasensitive nanofiber-based assay for enzymatic hydrolysis and deep-sea microbial degradation of cellulose.</title>
        <authorList>
            <person name="Tsudome M."/>
            <person name="Tachioka M."/>
            <person name="Miyazaki M."/>
            <person name="Uchimura K."/>
            <person name="Tsuda M."/>
            <person name="Takaki Y."/>
            <person name="Deguchi S."/>
        </authorList>
    </citation>
    <scope>NUCLEOTIDE SEQUENCE [LARGE SCALE GENOMIC DNA]</scope>
    <source>
        <strain evidence="11 12">GE09</strain>
    </source>
</reference>
<evidence type="ECO:0000256" key="5">
    <source>
        <dbReference type="ARBA" id="ARBA00022741"/>
    </source>
</evidence>
<dbReference type="Gene3D" id="3.30.450.40">
    <property type="match status" value="1"/>
</dbReference>
<keyword evidence="4" id="KW-0808">Transferase</keyword>
<feature type="transmembrane region" description="Helical" evidence="9">
    <location>
        <begin position="6"/>
        <end position="26"/>
    </location>
</feature>
<dbReference type="GO" id="GO:0005524">
    <property type="term" value="F:ATP binding"/>
    <property type="evidence" value="ECO:0007669"/>
    <property type="project" value="UniProtKB-KW"/>
</dbReference>
<feature type="transmembrane region" description="Helical" evidence="9">
    <location>
        <begin position="228"/>
        <end position="249"/>
    </location>
</feature>
<dbReference type="InterPro" id="IPR003018">
    <property type="entry name" value="GAF"/>
</dbReference>
<evidence type="ECO:0000256" key="7">
    <source>
        <dbReference type="ARBA" id="ARBA00022840"/>
    </source>
</evidence>
<name>A0AAN1WI10_9GAMM</name>
<evidence type="ECO:0000313" key="11">
    <source>
        <dbReference type="EMBL" id="BCD97934.1"/>
    </source>
</evidence>
<keyword evidence="12" id="KW-1185">Reference proteome</keyword>
<feature type="transmembrane region" description="Helical" evidence="9">
    <location>
        <begin position="261"/>
        <end position="281"/>
    </location>
</feature>
<evidence type="ECO:0000313" key="12">
    <source>
        <dbReference type="Proteomes" id="UP001320119"/>
    </source>
</evidence>
<dbReference type="InterPro" id="IPR005467">
    <property type="entry name" value="His_kinase_dom"/>
</dbReference>
<proteinExistence type="predicted"/>
<keyword evidence="8" id="KW-0902">Two-component regulatory system</keyword>